<feature type="transmembrane region" description="Helical" evidence="9">
    <location>
        <begin position="12"/>
        <end position="31"/>
    </location>
</feature>
<dbReference type="PANTHER" id="PTHR24421">
    <property type="entry name" value="NITRATE/NITRITE SENSOR PROTEIN NARX-RELATED"/>
    <property type="match status" value="1"/>
</dbReference>
<dbReference type="PROSITE" id="PS50113">
    <property type="entry name" value="PAC"/>
    <property type="match status" value="1"/>
</dbReference>
<dbReference type="InterPro" id="IPR050482">
    <property type="entry name" value="Sensor_HK_TwoCompSys"/>
</dbReference>
<dbReference type="PROSITE" id="PS50112">
    <property type="entry name" value="PAS"/>
    <property type="match status" value="1"/>
</dbReference>
<keyword evidence="4" id="KW-0808">Transferase</keyword>
<evidence type="ECO:0000256" key="4">
    <source>
        <dbReference type="ARBA" id="ARBA00022679"/>
    </source>
</evidence>
<gene>
    <name evidence="13" type="ORF">Nkreftii_003115</name>
</gene>
<dbReference type="InterPro" id="IPR035965">
    <property type="entry name" value="PAS-like_dom_sf"/>
</dbReference>
<evidence type="ECO:0000259" key="10">
    <source>
        <dbReference type="PROSITE" id="PS50109"/>
    </source>
</evidence>
<dbReference type="Pfam" id="PF02518">
    <property type="entry name" value="HATPase_c"/>
    <property type="match status" value="1"/>
</dbReference>
<comment type="catalytic activity">
    <reaction evidence="1">
        <text>ATP + protein L-histidine = ADP + protein N-phospho-L-histidine.</text>
        <dbReference type="EC" id="2.7.13.3"/>
    </reaction>
</comment>
<feature type="transmembrane region" description="Helical" evidence="9">
    <location>
        <begin position="37"/>
        <end position="65"/>
    </location>
</feature>
<feature type="domain" description="PAS" evidence="11">
    <location>
        <begin position="107"/>
        <end position="160"/>
    </location>
</feature>
<name>A0A7S8J0H3_9BACT</name>
<dbReference type="Gene3D" id="3.30.450.20">
    <property type="entry name" value="PAS domain"/>
    <property type="match status" value="1"/>
</dbReference>
<evidence type="ECO:0000256" key="6">
    <source>
        <dbReference type="ARBA" id="ARBA00022777"/>
    </source>
</evidence>
<evidence type="ECO:0000256" key="5">
    <source>
        <dbReference type="ARBA" id="ARBA00022741"/>
    </source>
</evidence>
<keyword evidence="6" id="KW-0418">Kinase</keyword>
<feature type="transmembrane region" description="Helical" evidence="9">
    <location>
        <begin position="77"/>
        <end position="97"/>
    </location>
</feature>
<feature type="domain" description="PAC" evidence="12">
    <location>
        <begin position="180"/>
        <end position="232"/>
    </location>
</feature>
<dbReference type="InterPro" id="IPR036890">
    <property type="entry name" value="HATPase_C_sf"/>
</dbReference>
<dbReference type="GO" id="GO:0000155">
    <property type="term" value="F:phosphorelay sensor kinase activity"/>
    <property type="evidence" value="ECO:0007669"/>
    <property type="project" value="InterPro"/>
</dbReference>
<sequence>MNSTYARALIPLILAGTFLIDVFMPWGYAIWVVGDVFGVFLALWIEWPIAPYMVAAIGSVLLPMGHTLSHPGIPQDLAIFNRIVGIALLWVTAWLVARARRAKLDDATRRLGAIVESSSDAILSVTPDGFVTTWNAGAERIFGYTANEMIGRSILMIIPPHLHRDKAWLLATVRGAHDIHTYDAVRLTKDGRCIDVSVTLSPLKDALGQFVGVSKVIRDISERKRAETLLHQAHEALEIKVQERTGELRRANNSLRELSGRLMQVQEEERSRLARDLHDEVGQLLTALKIDLQDIQHGEVGEIRFDSLTDSLELVDRLLTQVRTLALDLRPSLLDDLGLVPALRWYANRQATRNGWTLSLSVEDMTGRVPAPIEVACFRVVQEALTNIAKYARARMIDLTLRRQEEEVTLILQDDGVGFDVLSARQRAQGGESIGLLGMEERVRLAGGNLVIVSAPGQGTRLQLCFSLTEYDRLQVSRTAEVTAS</sequence>
<dbReference type="SMART" id="SM00091">
    <property type="entry name" value="PAS"/>
    <property type="match status" value="1"/>
</dbReference>
<dbReference type="NCBIfam" id="TIGR00229">
    <property type="entry name" value="sensory_box"/>
    <property type="match status" value="1"/>
</dbReference>
<dbReference type="InterPro" id="IPR011712">
    <property type="entry name" value="Sig_transdc_His_kin_sub3_dim/P"/>
</dbReference>
<keyword evidence="5" id="KW-0547">Nucleotide-binding</keyword>
<dbReference type="SUPFAM" id="SSF55874">
    <property type="entry name" value="ATPase domain of HSP90 chaperone/DNA topoisomerase II/histidine kinase"/>
    <property type="match status" value="1"/>
</dbReference>
<dbReference type="AlphaFoldDB" id="A0A7S8J0H3"/>
<dbReference type="GO" id="GO:0016020">
    <property type="term" value="C:membrane"/>
    <property type="evidence" value="ECO:0007669"/>
    <property type="project" value="InterPro"/>
</dbReference>
<dbReference type="InterPro" id="IPR001610">
    <property type="entry name" value="PAC"/>
</dbReference>
<dbReference type="EC" id="2.7.13.3" evidence="2"/>
<keyword evidence="7" id="KW-0067">ATP-binding</keyword>
<dbReference type="CDD" id="cd00130">
    <property type="entry name" value="PAS"/>
    <property type="match status" value="1"/>
</dbReference>
<dbReference type="KEGG" id="nkf:Nkreftii_003115"/>
<evidence type="ECO:0000256" key="3">
    <source>
        <dbReference type="ARBA" id="ARBA00022553"/>
    </source>
</evidence>
<evidence type="ECO:0000256" key="8">
    <source>
        <dbReference type="ARBA" id="ARBA00023012"/>
    </source>
</evidence>
<evidence type="ECO:0000256" key="9">
    <source>
        <dbReference type="SAM" id="Phobius"/>
    </source>
</evidence>
<evidence type="ECO:0000259" key="12">
    <source>
        <dbReference type="PROSITE" id="PS50113"/>
    </source>
</evidence>
<dbReference type="GO" id="GO:0046983">
    <property type="term" value="F:protein dimerization activity"/>
    <property type="evidence" value="ECO:0007669"/>
    <property type="project" value="InterPro"/>
</dbReference>
<keyword evidence="9" id="KW-0472">Membrane</keyword>
<dbReference type="Proteomes" id="UP000593737">
    <property type="component" value="Chromosome"/>
</dbReference>
<dbReference type="PANTHER" id="PTHR24421:SF10">
    <property type="entry name" value="NITRATE_NITRITE SENSOR PROTEIN NARQ"/>
    <property type="match status" value="1"/>
</dbReference>
<dbReference type="GO" id="GO:0005524">
    <property type="term" value="F:ATP binding"/>
    <property type="evidence" value="ECO:0007669"/>
    <property type="project" value="UniProtKB-KW"/>
</dbReference>
<evidence type="ECO:0000256" key="1">
    <source>
        <dbReference type="ARBA" id="ARBA00000085"/>
    </source>
</evidence>
<dbReference type="CDD" id="cd16917">
    <property type="entry name" value="HATPase_UhpB-NarQ-NarX-like"/>
    <property type="match status" value="1"/>
</dbReference>
<keyword evidence="9" id="KW-1133">Transmembrane helix</keyword>
<dbReference type="Pfam" id="PF07730">
    <property type="entry name" value="HisKA_3"/>
    <property type="match status" value="1"/>
</dbReference>
<dbReference type="GO" id="GO:0006355">
    <property type="term" value="P:regulation of DNA-templated transcription"/>
    <property type="evidence" value="ECO:0007669"/>
    <property type="project" value="InterPro"/>
</dbReference>
<dbReference type="EMBL" id="CP047423">
    <property type="protein sequence ID" value="QPD05341.1"/>
    <property type="molecule type" value="Genomic_DNA"/>
</dbReference>
<reference evidence="13 14" key="1">
    <citation type="journal article" date="2020" name="ISME J.">
        <title>Enrichment and physiological characterization of a novel comammox Nitrospira indicates ammonium inhibition of complete nitrification.</title>
        <authorList>
            <person name="Sakoula D."/>
            <person name="Koch H."/>
            <person name="Frank J."/>
            <person name="Jetten M.S.M."/>
            <person name="van Kessel M.A.H.J."/>
            <person name="Lucker S."/>
        </authorList>
    </citation>
    <scope>NUCLEOTIDE SEQUENCE [LARGE SCALE GENOMIC DNA]</scope>
    <source>
        <strain evidence="13">Comreactor17</strain>
    </source>
</reference>
<feature type="domain" description="Histidine kinase" evidence="10">
    <location>
        <begin position="379"/>
        <end position="470"/>
    </location>
</feature>
<organism evidence="13 14">
    <name type="scientific">Candidatus Nitrospira kreftii</name>
    <dbReference type="NCBI Taxonomy" id="2652173"/>
    <lineage>
        <taxon>Bacteria</taxon>
        <taxon>Pseudomonadati</taxon>
        <taxon>Nitrospirota</taxon>
        <taxon>Nitrospiria</taxon>
        <taxon>Nitrospirales</taxon>
        <taxon>Nitrospiraceae</taxon>
        <taxon>Nitrospira</taxon>
    </lineage>
</organism>
<dbReference type="Gene3D" id="1.20.5.1930">
    <property type="match status" value="1"/>
</dbReference>
<dbReference type="InterPro" id="IPR000700">
    <property type="entry name" value="PAS-assoc_C"/>
</dbReference>
<dbReference type="Pfam" id="PF00989">
    <property type="entry name" value="PAS"/>
    <property type="match status" value="1"/>
</dbReference>
<keyword evidence="8" id="KW-0902">Two-component regulatory system</keyword>
<evidence type="ECO:0000256" key="2">
    <source>
        <dbReference type="ARBA" id="ARBA00012438"/>
    </source>
</evidence>
<dbReference type="PROSITE" id="PS50109">
    <property type="entry name" value="HIS_KIN"/>
    <property type="match status" value="1"/>
</dbReference>
<dbReference type="SUPFAM" id="SSF55785">
    <property type="entry name" value="PYP-like sensor domain (PAS domain)"/>
    <property type="match status" value="1"/>
</dbReference>
<evidence type="ECO:0000313" key="13">
    <source>
        <dbReference type="EMBL" id="QPD05341.1"/>
    </source>
</evidence>
<proteinExistence type="predicted"/>
<dbReference type="SMART" id="SM00086">
    <property type="entry name" value="PAC"/>
    <property type="match status" value="1"/>
</dbReference>
<accession>A0A7S8J0H3</accession>
<dbReference type="Gene3D" id="3.30.565.10">
    <property type="entry name" value="Histidine kinase-like ATPase, C-terminal domain"/>
    <property type="match status" value="1"/>
</dbReference>
<protein>
    <recommendedName>
        <fullName evidence="2">histidine kinase</fullName>
        <ecNumber evidence="2">2.7.13.3</ecNumber>
    </recommendedName>
</protein>
<keyword evidence="9" id="KW-0812">Transmembrane</keyword>
<dbReference type="SMART" id="SM00387">
    <property type="entry name" value="HATPase_c"/>
    <property type="match status" value="1"/>
</dbReference>
<evidence type="ECO:0000256" key="7">
    <source>
        <dbReference type="ARBA" id="ARBA00022840"/>
    </source>
</evidence>
<evidence type="ECO:0000313" key="14">
    <source>
        <dbReference type="Proteomes" id="UP000593737"/>
    </source>
</evidence>
<keyword evidence="3" id="KW-0597">Phosphoprotein</keyword>
<dbReference type="InterPro" id="IPR005467">
    <property type="entry name" value="His_kinase_dom"/>
</dbReference>
<dbReference type="InterPro" id="IPR003594">
    <property type="entry name" value="HATPase_dom"/>
</dbReference>
<dbReference type="InterPro" id="IPR013767">
    <property type="entry name" value="PAS_fold"/>
</dbReference>
<evidence type="ECO:0000259" key="11">
    <source>
        <dbReference type="PROSITE" id="PS50112"/>
    </source>
</evidence>
<dbReference type="InterPro" id="IPR000014">
    <property type="entry name" value="PAS"/>
</dbReference>